<gene>
    <name evidence="2" type="ORF">BPA30113_07512</name>
</gene>
<evidence type="ECO:0000313" key="2">
    <source>
        <dbReference type="EMBL" id="VWC48347.1"/>
    </source>
</evidence>
<reference evidence="2 3" key="1">
    <citation type="submission" date="2019-09" db="EMBL/GenBank/DDBJ databases">
        <authorList>
            <person name="Depoorter E."/>
        </authorList>
    </citation>
    <scope>NUCLEOTIDE SEQUENCE [LARGE SCALE GENOMIC DNA]</scope>
    <source>
        <strain evidence="2">LMG 30113</strain>
    </source>
</reference>
<dbReference type="Gene3D" id="2.180.10.10">
    <property type="entry name" value="RHS repeat-associated core"/>
    <property type="match status" value="1"/>
</dbReference>
<evidence type="ECO:0000259" key="1">
    <source>
        <dbReference type="Pfam" id="PF03527"/>
    </source>
</evidence>
<sequence length="360" mass="41415">MRYWYDALGRRVAKESNAWVRQSSYDGSGYREAETARLNAENGYGMTLYGWGGDRLAWESGTGEYGGSGRTTHYVYEPDSFVPLAQAVHAGWIELHDQPEYDEHYDIDRDPLWSRTNKPRMFAQIGYYQCDQIGTPQEVTDEAGEVAWSVRYKAWGEAKEVIREAARKAGIRNPIRFQGQYFDHETGLHYNRHRYYDPNAGRFISTDPIGLAGGINVYQYAPNPVSWVDPLGLQPTVTGTTKGGLSRCSTEWRQRFGPAQIREHHLIPQAMLRDDDFTSQMKSVGIADPEDYIHRQIAQIPNAEHNSLHADGWNKDWQNWYSNNPNFTRKDLESQTKNMMRNYNIPKSSRNFSGRYGSRC</sequence>
<organism evidence="2 3">
    <name type="scientific">Burkholderia paludis</name>
    <dbReference type="NCBI Taxonomy" id="1506587"/>
    <lineage>
        <taxon>Bacteria</taxon>
        <taxon>Pseudomonadati</taxon>
        <taxon>Pseudomonadota</taxon>
        <taxon>Betaproteobacteria</taxon>
        <taxon>Burkholderiales</taxon>
        <taxon>Burkholderiaceae</taxon>
        <taxon>Burkholderia</taxon>
        <taxon>Burkholderia cepacia complex</taxon>
    </lineage>
</organism>
<dbReference type="Proteomes" id="UP000494330">
    <property type="component" value="Unassembled WGS sequence"/>
</dbReference>
<dbReference type="NCBIfam" id="TIGR03696">
    <property type="entry name" value="Rhs_assc_core"/>
    <property type="match status" value="1"/>
</dbReference>
<dbReference type="Pfam" id="PF03527">
    <property type="entry name" value="RHS"/>
    <property type="match status" value="1"/>
</dbReference>
<dbReference type="InterPro" id="IPR001826">
    <property type="entry name" value="RHS"/>
</dbReference>
<evidence type="ECO:0000313" key="3">
    <source>
        <dbReference type="Proteomes" id="UP000494330"/>
    </source>
</evidence>
<dbReference type="EMBL" id="CABVQD010000064">
    <property type="protein sequence ID" value="VWC48347.1"/>
    <property type="molecule type" value="Genomic_DNA"/>
</dbReference>
<dbReference type="PANTHER" id="PTHR32305">
    <property type="match status" value="1"/>
</dbReference>
<name>A0A6J5F5W3_9BURK</name>
<dbReference type="PRINTS" id="PR00394">
    <property type="entry name" value="RHSPROTEIN"/>
</dbReference>
<feature type="domain" description="RHS protein conserved region" evidence="1">
    <location>
        <begin position="127"/>
        <end position="158"/>
    </location>
</feature>
<accession>A0A6J5F5W3</accession>
<dbReference type="InterPro" id="IPR050708">
    <property type="entry name" value="T6SS_VgrG/RHS"/>
</dbReference>
<proteinExistence type="predicted"/>
<dbReference type="AlphaFoldDB" id="A0A6J5F5W3"/>
<protein>
    <submittedName>
        <fullName evidence="2">Rhs family protein</fullName>
    </submittedName>
</protein>
<dbReference type="InterPro" id="IPR022385">
    <property type="entry name" value="Rhs_assc_core"/>
</dbReference>
<dbReference type="PANTHER" id="PTHR32305:SF15">
    <property type="entry name" value="PROTEIN RHSA-RELATED"/>
    <property type="match status" value="1"/>
</dbReference>
<keyword evidence="3" id="KW-1185">Reference proteome</keyword>